<gene>
    <name evidence="1" type="ORF">CS022_22600</name>
</gene>
<dbReference type="AlphaFoldDB" id="A0A4V1LS69"/>
<dbReference type="InterPro" id="IPR006498">
    <property type="entry name" value="Tail_tube"/>
</dbReference>
<dbReference type="NCBIfam" id="TIGR01611">
    <property type="entry name" value="tail_tube"/>
    <property type="match status" value="1"/>
</dbReference>
<organism evidence="1 2">
    <name type="scientific">Veronia nyctiphanis</name>
    <dbReference type="NCBI Taxonomy" id="1278244"/>
    <lineage>
        <taxon>Bacteria</taxon>
        <taxon>Pseudomonadati</taxon>
        <taxon>Pseudomonadota</taxon>
        <taxon>Gammaproteobacteria</taxon>
        <taxon>Vibrionales</taxon>
        <taxon>Vibrionaceae</taxon>
        <taxon>Veronia</taxon>
    </lineage>
</organism>
<name>A0A4V1LS69_9GAMM</name>
<dbReference type="Pfam" id="PF04985">
    <property type="entry name" value="Phage_tube"/>
    <property type="match status" value="1"/>
</dbReference>
<protein>
    <submittedName>
        <fullName evidence="1">Phage major tail tube protein</fullName>
    </submittedName>
</protein>
<proteinExistence type="predicted"/>
<sequence length="171" mass="19207">MLPKTLKNFNLFIEGQGYAGVVEELTLPKLSRKTEEYRGGGMNGEVEIDLGMEKLEMEFTLREYSREVLDHWGVCDLAGVGLRMLGAAVRDDSTCETDTIEVVVRGRWRELDFDSAKSGEMGTMKVMVAVSYYKYLINGDAVIEIDHANMIEKVNGIDRLEGQRKALSMNS</sequence>
<comment type="caution">
    <text evidence="1">The sequence shown here is derived from an EMBL/GenBank/DDBJ whole genome shotgun (WGS) entry which is preliminary data.</text>
</comment>
<dbReference type="RefSeq" id="WP_129124136.1">
    <property type="nucleotide sequence ID" value="NZ_PEIB01000045.1"/>
</dbReference>
<dbReference type="Proteomes" id="UP000290287">
    <property type="component" value="Unassembled WGS sequence"/>
</dbReference>
<evidence type="ECO:0000313" key="2">
    <source>
        <dbReference type="Proteomes" id="UP000290287"/>
    </source>
</evidence>
<evidence type="ECO:0000313" key="1">
    <source>
        <dbReference type="EMBL" id="RXJ70658.1"/>
    </source>
</evidence>
<accession>A0A4V1LS69</accession>
<keyword evidence="2" id="KW-1185">Reference proteome</keyword>
<dbReference type="EMBL" id="PEIB01000045">
    <property type="protein sequence ID" value="RXJ70658.1"/>
    <property type="molecule type" value="Genomic_DNA"/>
</dbReference>
<reference evidence="1 2" key="1">
    <citation type="submission" date="2017-10" db="EMBL/GenBank/DDBJ databases">
        <title>Nyctiphanis sp. nov., isolated from the stomach of the euphausiid Nyctiphanes simplex (Hansen, 1911) in the Gulf of California.</title>
        <authorList>
            <person name="Gomez-Gil B."/>
            <person name="Aguilar-Mendez M."/>
            <person name="Lopez-Cortes A."/>
            <person name="Gomez-Gutierrez J."/>
            <person name="Roque A."/>
            <person name="Lang E."/>
            <person name="Gonzalez-Castillo A."/>
        </authorList>
    </citation>
    <scope>NUCLEOTIDE SEQUENCE [LARGE SCALE GENOMIC DNA]</scope>
    <source>
        <strain evidence="1 2">CAIM 600</strain>
    </source>
</reference>
<dbReference type="OrthoDB" id="3078668at2"/>